<dbReference type="AlphaFoldDB" id="H5SPM8"/>
<gene>
    <name evidence="1" type="ORF">HGMM_F54D01C41</name>
</gene>
<dbReference type="InterPro" id="IPR029069">
    <property type="entry name" value="HotDog_dom_sf"/>
</dbReference>
<reference evidence="1" key="2">
    <citation type="journal article" date="2012" name="PLoS ONE">
        <title>A Deeply Branching Thermophilic Bacterium with an Ancient Acetyl-CoA Pathway Dominates a Subsurface Ecosystem.</title>
        <authorList>
            <person name="Takami H."/>
            <person name="Noguchi H."/>
            <person name="Takaki Y."/>
            <person name="Uchiyama I."/>
            <person name="Toyoda A."/>
            <person name="Nishi S."/>
            <person name="Chee G.-J."/>
            <person name="Arai W."/>
            <person name="Nunoura T."/>
            <person name="Itoh T."/>
            <person name="Hattori M."/>
            <person name="Takai K."/>
        </authorList>
    </citation>
    <scope>NUCLEOTIDE SEQUENCE</scope>
</reference>
<dbReference type="Gene3D" id="3.10.129.10">
    <property type="entry name" value="Hotdog Thioesterase"/>
    <property type="match status" value="1"/>
</dbReference>
<proteinExistence type="predicted"/>
<dbReference type="CDD" id="cd03440">
    <property type="entry name" value="hot_dog"/>
    <property type="match status" value="1"/>
</dbReference>
<protein>
    <submittedName>
        <fullName evidence="1">Hypothetical conserved protein</fullName>
    </submittedName>
</protein>
<name>H5SPM8_9ZZZZ</name>
<reference evidence="1" key="1">
    <citation type="journal article" date="2005" name="Environ. Microbiol.">
        <title>Genetic and functional properties of uncultivated thermophilic crenarchaeotes from a subsurface gold mine as revealed by analysis of genome fragments.</title>
        <authorList>
            <person name="Nunoura T."/>
            <person name="Hirayama H."/>
            <person name="Takami H."/>
            <person name="Oida H."/>
            <person name="Nishi S."/>
            <person name="Shimamura S."/>
            <person name="Suzuki Y."/>
            <person name="Inagaki F."/>
            <person name="Takai K."/>
            <person name="Nealson K.H."/>
            <person name="Horikoshi K."/>
        </authorList>
    </citation>
    <scope>NUCLEOTIDE SEQUENCE</scope>
</reference>
<sequence length="263" mass="28872">MSACEFRVVARNTARSSENRIHEDTVARQYGFRRGLVPGVTTIAYLMEAGWQAFNEEFLARGVGSVRLVRPVYDGDLVTVRTERLADGRLDARAFGPANETVAEGWLGLSDAPPPSPAEFPEAPLPSAEERPLASAAAFRARPMLGVLRARFDADEAWRYLAEVGLAPSGAGLRHPGLFIRYANWVLSSNVRLGPWVHVSSDFWVFGAPAPGATFETRAKVLDVFERKGHHFVQLDVLLVEGGRPLLRVGHTAIYELRPPSQG</sequence>
<dbReference type="EMBL" id="AP011793">
    <property type="protein sequence ID" value="BAL58114.1"/>
    <property type="molecule type" value="Genomic_DNA"/>
</dbReference>
<dbReference type="SUPFAM" id="SSF54637">
    <property type="entry name" value="Thioesterase/thiol ester dehydrase-isomerase"/>
    <property type="match status" value="1"/>
</dbReference>
<organism evidence="1">
    <name type="scientific">uncultured prokaryote</name>
    <dbReference type="NCBI Taxonomy" id="198431"/>
    <lineage>
        <taxon>unclassified sequences</taxon>
        <taxon>environmental samples</taxon>
    </lineage>
</organism>
<accession>H5SPM8</accession>
<evidence type="ECO:0000313" key="1">
    <source>
        <dbReference type="EMBL" id="BAL58114.1"/>
    </source>
</evidence>